<evidence type="ECO:0000313" key="3">
    <source>
        <dbReference type="Proteomes" id="UP000016605"/>
    </source>
</evidence>
<accession>U2RML3</accession>
<proteinExistence type="predicted"/>
<keyword evidence="1" id="KW-0812">Transmembrane</keyword>
<dbReference type="PATRIC" id="fig|1358026.3.peg.3197"/>
<dbReference type="AlphaFoldDB" id="U2RML3"/>
<reference evidence="2 3" key="1">
    <citation type="submission" date="2013-08" db="EMBL/GenBank/DDBJ databases">
        <authorList>
            <person name="Weinstock G."/>
            <person name="Sodergren E."/>
            <person name="Wylie T."/>
            <person name="Fulton L."/>
            <person name="Fulton R."/>
            <person name="Fronick C."/>
            <person name="O'Laughlin M."/>
            <person name="Godfrey J."/>
            <person name="Miner T."/>
            <person name="Herter B."/>
            <person name="Appelbaum E."/>
            <person name="Cordes M."/>
            <person name="Lek S."/>
            <person name="Wollam A."/>
            <person name="Pepin K.H."/>
            <person name="Palsikar V.B."/>
            <person name="Mitreva M."/>
            <person name="Wilson R.K."/>
        </authorList>
    </citation>
    <scope>NUCLEOTIDE SEQUENCE [LARGE SCALE GENOMIC DNA]</scope>
    <source>
        <strain evidence="2 3">ATCC 14665</strain>
    </source>
</reference>
<gene>
    <name evidence="2" type="ORF">N136_03849</name>
</gene>
<protein>
    <submittedName>
        <fullName evidence="2">Uncharacterized protein</fullName>
    </submittedName>
</protein>
<evidence type="ECO:0000313" key="2">
    <source>
        <dbReference type="EMBL" id="ERK69819.1"/>
    </source>
</evidence>
<dbReference type="EMBL" id="AWVQ01000596">
    <property type="protein sequence ID" value="ERK69819.1"/>
    <property type="molecule type" value="Genomic_DNA"/>
</dbReference>
<dbReference type="HOGENOM" id="CLU_2316824_0_0_11"/>
<comment type="caution">
    <text evidence="2">The sequence shown here is derived from an EMBL/GenBank/DDBJ whole genome shotgun (WGS) entry which is preliminary data.</text>
</comment>
<evidence type="ECO:0000256" key="1">
    <source>
        <dbReference type="SAM" id="Phobius"/>
    </source>
</evidence>
<organism evidence="2 3">
    <name type="scientific">Leifsonia aquatica ATCC 14665</name>
    <dbReference type="NCBI Taxonomy" id="1358026"/>
    <lineage>
        <taxon>Bacteria</taxon>
        <taxon>Bacillati</taxon>
        <taxon>Actinomycetota</taxon>
        <taxon>Actinomycetes</taxon>
        <taxon>Micrococcales</taxon>
        <taxon>Microbacteriaceae</taxon>
        <taxon>Leifsonia</taxon>
    </lineage>
</organism>
<keyword evidence="1" id="KW-1133">Transmembrane helix</keyword>
<keyword evidence="1" id="KW-0472">Membrane</keyword>
<dbReference type="Proteomes" id="UP000016605">
    <property type="component" value="Unassembled WGS sequence"/>
</dbReference>
<name>U2RML3_LEIAQ</name>
<feature type="transmembrane region" description="Helical" evidence="1">
    <location>
        <begin position="62"/>
        <end position="82"/>
    </location>
</feature>
<sequence length="99" mass="10185">MWGWFAMVLGEVYSEECKARMAGTSEAGAVVPFGVAPLALVSLGAVIALIATTRGSVVRRLLVAGGIVLAATAVGVLLAWAFSYGTFFEQFAIGSNCIG</sequence>
<feature type="transmembrane region" description="Helical" evidence="1">
    <location>
        <begin position="30"/>
        <end position="50"/>
    </location>
</feature>